<gene>
    <name evidence="1" type="ORF">2AV2_13</name>
</gene>
<sequence length="73" mass="8066">MQLARVIARAGADAEGAEYLRSDEFKSKLEDLTRKIFTNDNYNEYMKLVRDANKVSGTVRSSGNDFTNTASGG</sequence>
<name>A0A1L2BWQ5_9CAUD</name>
<proteinExistence type="predicted"/>
<reference evidence="2" key="1">
    <citation type="submission" date="2015-12" db="EMBL/GenBank/DDBJ databases">
        <authorList>
            <person name="Sencilo A."/>
            <person name="Bamford D.H."/>
            <person name="Roine E."/>
        </authorList>
    </citation>
    <scope>NUCLEOTIDE SEQUENCE [LARGE SCALE GENOMIC DNA]</scope>
</reference>
<accession>A0A1L2BWQ5</accession>
<keyword evidence="2" id="KW-1185">Reference proteome</keyword>
<dbReference type="Proteomes" id="UP000225722">
    <property type="component" value="Segment"/>
</dbReference>
<evidence type="ECO:0000313" key="2">
    <source>
        <dbReference type="Proteomes" id="UP000225722"/>
    </source>
</evidence>
<evidence type="ECO:0000313" key="1">
    <source>
        <dbReference type="EMBL" id="ALY07465.1"/>
    </source>
</evidence>
<dbReference type="EMBL" id="KU230356">
    <property type="protein sequence ID" value="ALY07465.1"/>
    <property type="molecule type" value="Genomic_DNA"/>
</dbReference>
<organism evidence="1 2">
    <name type="scientific">Nodularia phage vB_NpeS-2AV2</name>
    <dbReference type="NCBI Taxonomy" id="1777122"/>
    <lineage>
        <taxon>Viruses</taxon>
        <taxon>Duplodnaviria</taxon>
        <taxon>Heunggongvirae</taxon>
        <taxon>Uroviricota</taxon>
        <taxon>Caudoviricetes</taxon>
        <taxon>Ravarandavirus</taxon>
        <taxon>Ravarandavirus rv2AV2</taxon>
    </lineage>
</organism>
<protein>
    <submittedName>
        <fullName evidence="1">Uncharacterized protein</fullName>
    </submittedName>
</protein>